<dbReference type="InterPro" id="IPR013108">
    <property type="entry name" value="Amidohydro_3"/>
</dbReference>
<accession>A0A9D1HXI6</accession>
<dbReference type="InterPro" id="IPR033932">
    <property type="entry name" value="YtcJ-like"/>
</dbReference>
<sequence>MRTIFCSEQVFTGAEDRVLPLCIVVENARITAVFPLDELQQHRRPDDEIVDFGAAFVCPGFHDAHEHVLDAALFPSACAEEYAGSSEEDCVAHMVAFAKTHPGSSWLLSHGWRDNLWNPPVAPTRASLDTAFPYRPVAMYSGDGHTVWTNSAGLAKLGLTDESEPPVGGSYDRDEAGHLTGVLREAAGMEAMAAILGSFTAEELVPIYKAYFQQLNALGITAVCDMALSLIPGADGIRPDVYEALEAAGTLRVRAHLFPTLTDDQSNLEHLQERLEGDYIRAPGFKQFFDGVSSQHTAWCSEPYKNSHFEGDCGRPTVAPERMRALVLGAAARGHAVRIHAIGDKAVHCAAEIFAEAFDRYGAPMQGANTIEHLEDICSEDIDLMARAHVIASVQPPHIVIDTTQPDRDLGEKHAARMWPFDTLNKAGVTLAFGTDAPVVSPDSREVLYSAIVRKDPKTHLPKDGWHSEHNLGRAEALRAYSLGSAAAVGRMHDLGMLQPGYLADFAVWDTNLLTCPADAILDAHTMATYVGGTCVYRANCASGNERNHA</sequence>
<dbReference type="GO" id="GO:0016810">
    <property type="term" value="F:hydrolase activity, acting on carbon-nitrogen (but not peptide) bonds"/>
    <property type="evidence" value="ECO:0007669"/>
    <property type="project" value="InterPro"/>
</dbReference>
<protein>
    <submittedName>
        <fullName evidence="2">Amidohydrolase</fullName>
    </submittedName>
</protein>
<dbReference type="Gene3D" id="3.20.20.140">
    <property type="entry name" value="Metal-dependent hydrolases"/>
    <property type="match status" value="1"/>
</dbReference>
<organism evidence="2 3">
    <name type="scientific">Candidatus Coprovicinus avistercoris</name>
    <dbReference type="NCBI Taxonomy" id="2840754"/>
    <lineage>
        <taxon>Bacteria</taxon>
        <taxon>Bacillati</taxon>
        <taxon>Actinomycetota</taxon>
        <taxon>Coriobacteriia</taxon>
        <taxon>Coriobacteriales</taxon>
        <taxon>Coriobacteriaceae</taxon>
        <taxon>Coriobacteriaceae incertae sedis</taxon>
        <taxon>Candidatus Coprovicinus</taxon>
    </lineage>
</organism>
<dbReference type="SUPFAM" id="SSF51338">
    <property type="entry name" value="Composite domain of metallo-dependent hydrolases"/>
    <property type="match status" value="1"/>
</dbReference>
<dbReference type="CDD" id="cd01300">
    <property type="entry name" value="YtcJ_like"/>
    <property type="match status" value="1"/>
</dbReference>
<proteinExistence type="predicted"/>
<feature type="domain" description="Amidohydrolase 3" evidence="1">
    <location>
        <begin position="49"/>
        <end position="537"/>
    </location>
</feature>
<dbReference type="EMBL" id="DVMQ01000011">
    <property type="protein sequence ID" value="HIU23877.1"/>
    <property type="molecule type" value="Genomic_DNA"/>
</dbReference>
<comment type="caution">
    <text evidence="2">The sequence shown here is derived from an EMBL/GenBank/DDBJ whole genome shotgun (WGS) entry which is preliminary data.</text>
</comment>
<evidence type="ECO:0000313" key="3">
    <source>
        <dbReference type="Proteomes" id="UP000824078"/>
    </source>
</evidence>
<evidence type="ECO:0000259" key="1">
    <source>
        <dbReference type="Pfam" id="PF07969"/>
    </source>
</evidence>
<reference evidence="2" key="2">
    <citation type="journal article" date="2021" name="PeerJ">
        <title>Extensive microbial diversity within the chicken gut microbiome revealed by metagenomics and culture.</title>
        <authorList>
            <person name="Gilroy R."/>
            <person name="Ravi A."/>
            <person name="Getino M."/>
            <person name="Pursley I."/>
            <person name="Horton D.L."/>
            <person name="Alikhan N.F."/>
            <person name="Baker D."/>
            <person name="Gharbi K."/>
            <person name="Hall N."/>
            <person name="Watson M."/>
            <person name="Adriaenssens E.M."/>
            <person name="Foster-Nyarko E."/>
            <person name="Jarju S."/>
            <person name="Secka A."/>
            <person name="Antonio M."/>
            <person name="Oren A."/>
            <person name="Chaudhuri R.R."/>
            <person name="La Ragione R."/>
            <person name="Hildebrand F."/>
            <person name="Pallen M.J."/>
        </authorList>
    </citation>
    <scope>NUCLEOTIDE SEQUENCE</scope>
    <source>
        <strain evidence="2">ChiHjej12B11-29160</strain>
    </source>
</reference>
<dbReference type="Gene3D" id="3.10.310.70">
    <property type="match status" value="1"/>
</dbReference>
<dbReference type="PANTHER" id="PTHR22642:SF2">
    <property type="entry name" value="PROTEIN LONG AFTER FAR-RED 3"/>
    <property type="match status" value="1"/>
</dbReference>
<gene>
    <name evidence="2" type="ORF">IAD17_03025</name>
</gene>
<dbReference type="AlphaFoldDB" id="A0A9D1HXI6"/>
<dbReference type="Proteomes" id="UP000824078">
    <property type="component" value="Unassembled WGS sequence"/>
</dbReference>
<evidence type="ECO:0000313" key="2">
    <source>
        <dbReference type="EMBL" id="HIU23877.1"/>
    </source>
</evidence>
<name>A0A9D1HXI6_9ACTN</name>
<dbReference type="SUPFAM" id="SSF51556">
    <property type="entry name" value="Metallo-dependent hydrolases"/>
    <property type="match status" value="1"/>
</dbReference>
<dbReference type="Gene3D" id="2.30.40.10">
    <property type="entry name" value="Urease, subunit C, domain 1"/>
    <property type="match status" value="1"/>
</dbReference>
<dbReference type="PANTHER" id="PTHR22642">
    <property type="entry name" value="IMIDAZOLONEPROPIONASE"/>
    <property type="match status" value="1"/>
</dbReference>
<dbReference type="Pfam" id="PF07969">
    <property type="entry name" value="Amidohydro_3"/>
    <property type="match status" value="1"/>
</dbReference>
<dbReference type="InterPro" id="IPR032466">
    <property type="entry name" value="Metal_Hydrolase"/>
</dbReference>
<reference evidence="2" key="1">
    <citation type="submission" date="2020-10" db="EMBL/GenBank/DDBJ databases">
        <authorList>
            <person name="Gilroy R."/>
        </authorList>
    </citation>
    <scope>NUCLEOTIDE SEQUENCE</scope>
    <source>
        <strain evidence="2">ChiHjej12B11-29160</strain>
    </source>
</reference>
<dbReference type="InterPro" id="IPR011059">
    <property type="entry name" value="Metal-dep_hydrolase_composite"/>
</dbReference>